<dbReference type="CDD" id="cd06259">
    <property type="entry name" value="YdcF-like"/>
    <property type="match status" value="1"/>
</dbReference>
<keyword evidence="3" id="KW-1185">Reference proteome</keyword>
<dbReference type="RefSeq" id="WP_377927511.1">
    <property type="nucleotide sequence ID" value="NZ_JBHUEM010000007.1"/>
</dbReference>
<evidence type="ECO:0000259" key="1">
    <source>
        <dbReference type="Pfam" id="PF02698"/>
    </source>
</evidence>
<dbReference type="PANTHER" id="PTHR30336:SF20">
    <property type="entry name" value="DUF218 DOMAIN-CONTAINING PROTEIN"/>
    <property type="match status" value="1"/>
</dbReference>
<proteinExistence type="predicted"/>
<accession>A0ABW4LPA8</accession>
<dbReference type="EMBL" id="JBHUEM010000007">
    <property type="protein sequence ID" value="MFD1736362.1"/>
    <property type="molecule type" value="Genomic_DNA"/>
</dbReference>
<sequence length="104" mass="11311">MNISQLVFDKLSDLEITNLLFTDIDDDCEYGDCILVVGSKTAVNYRLPKAIDLYNQGRAGKILFSGGGKHDGSDITEAVLLKNKAIALGIPEKDILIETLSLNP</sequence>
<dbReference type="Pfam" id="PF02698">
    <property type="entry name" value="DUF218"/>
    <property type="match status" value="1"/>
</dbReference>
<organism evidence="2 3">
    <name type="scientific">Bacillus salitolerans</name>
    <dbReference type="NCBI Taxonomy" id="1437434"/>
    <lineage>
        <taxon>Bacteria</taxon>
        <taxon>Bacillati</taxon>
        <taxon>Bacillota</taxon>
        <taxon>Bacilli</taxon>
        <taxon>Bacillales</taxon>
        <taxon>Bacillaceae</taxon>
        <taxon>Bacillus</taxon>
    </lineage>
</organism>
<reference evidence="3" key="1">
    <citation type="journal article" date="2019" name="Int. J. Syst. Evol. Microbiol.">
        <title>The Global Catalogue of Microorganisms (GCM) 10K type strain sequencing project: providing services to taxonomists for standard genome sequencing and annotation.</title>
        <authorList>
            <consortium name="The Broad Institute Genomics Platform"/>
            <consortium name="The Broad Institute Genome Sequencing Center for Infectious Disease"/>
            <person name="Wu L."/>
            <person name="Ma J."/>
        </authorList>
    </citation>
    <scope>NUCLEOTIDE SEQUENCE [LARGE SCALE GENOMIC DNA]</scope>
    <source>
        <strain evidence="3">CCUG 49339</strain>
    </source>
</reference>
<gene>
    <name evidence="2" type="ORF">ACFSCX_07270</name>
</gene>
<dbReference type="InterPro" id="IPR003848">
    <property type="entry name" value="DUF218"/>
</dbReference>
<dbReference type="Gene3D" id="3.40.50.620">
    <property type="entry name" value="HUPs"/>
    <property type="match status" value="1"/>
</dbReference>
<comment type="caution">
    <text evidence="2">The sequence shown here is derived from an EMBL/GenBank/DDBJ whole genome shotgun (WGS) entry which is preliminary data.</text>
</comment>
<evidence type="ECO:0000313" key="3">
    <source>
        <dbReference type="Proteomes" id="UP001597214"/>
    </source>
</evidence>
<protein>
    <submittedName>
        <fullName evidence="2">YdcF family protein</fullName>
    </submittedName>
</protein>
<dbReference type="PANTHER" id="PTHR30336">
    <property type="entry name" value="INNER MEMBRANE PROTEIN, PROBABLE PERMEASE"/>
    <property type="match status" value="1"/>
</dbReference>
<name>A0ABW4LPA8_9BACI</name>
<evidence type="ECO:0000313" key="2">
    <source>
        <dbReference type="EMBL" id="MFD1736362.1"/>
    </source>
</evidence>
<dbReference type="Proteomes" id="UP001597214">
    <property type="component" value="Unassembled WGS sequence"/>
</dbReference>
<dbReference type="InterPro" id="IPR051599">
    <property type="entry name" value="Cell_Envelope_Assoc"/>
</dbReference>
<feature type="domain" description="DUF218" evidence="1">
    <location>
        <begin position="32"/>
        <end position="103"/>
    </location>
</feature>
<dbReference type="InterPro" id="IPR014729">
    <property type="entry name" value="Rossmann-like_a/b/a_fold"/>
</dbReference>